<dbReference type="AlphaFoldDB" id="A0A1H9IW86"/>
<evidence type="ECO:0000256" key="6">
    <source>
        <dbReference type="SAM" id="SignalP"/>
    </source>
</evidence>
<dbReference type="STRING" id="988801.SAMN05216522_106208"/>
<dbReference type="Gene3D" id="2.30.30.100">
    <property type="match status" value="1"/>
</dbReference>
<feature type="signal peptide" evidence="6">
    <location>
        <begin position="1"/>
        <end position="19"/>
    </location>
</feature>
<keyword evidence="1" id="KW-1003">Cell membrane</keyword>
<evidence type="ECO:0000256" key="2">
    <source>
        <dbReference type="ARBA" id="ARBA00022729"/>
    </source>
</evidence>
<dbReference type="Pfam" id="PF06004">
    <property type="entry name" value="DUF903"/>
    <property type="match status" value="1"/>
</dbReference>
<evidence type="ECO:0000256" key="4">
    <source>
        <dbReference type="ARBA" id="ARBA00023139"/>
    </source>
</evidence>
<protein>
    <recommendedName>
        <fullName evidence="7">Lipoprotein YgdI/YgdR-like SH3-like domain-containing protein</fullName>
    </recommendedName>
</protein>
<proteinExistence type="predicted"/>
<keyword evidence="3" id="KW-0472">Membrane</keyword>
<gene>
    <name evidence="8" type="ORF">SAMN05216522_106208</name>
</gene>
<evidence type="ECO:0000256" key="1">
    <source>
        <dbReference type="ARBA" id="ARBA00022475"/>
    </source>
</evidence>
<dbReference type="OrthoDB" id="6520455at2"/>
<evidence type="ECO:0000313" key="8">
    <source>
        <dbReference type="EMBL" id="SEQ78757.1"/>
    </source>
</evidence>
<dbReference type="SUPFAM" id="SSF50182">
    <property type="entry name" value="Sm-like ribonucleoproteins"/>
    <property type="match status" value="1"/>
</dbReference>
<keyword evidence="4" id="KW-0564">Palmitate</keyword>
<evidence type="ECO:0000256" key="5">
    <source>
        <dbReference type="ARBA" id="ARBA00023288"/>
    </source>
</evidence>
<dbReference type="PANTHER" id="PTHR37011:SF2">
    <property type="entry name" value="LIPOPROTEIN"/>
    <property type="match status" value="1"/>
</dbReference>
<name>A0A1H9IW86_9GAMM</name>
<evidence type="ECO:0000313" key="9">
    <source>
        <dbReference type="Proteomes" id="UP000242515"/>
    </source>
</evidence>
<dbReference type="InterPro" id="IPR047807">
    <property type="entry name" value="YgdI/YgdR-like_SH3-like"/>
</dbReference>
<reference evidence="9" key="1">
    <citation type="submission" date="2016-10" db="EMBL/GenBank/DDBJ databases">
        <authorList>
            <person name="Varghese N."/>
            <person name="Submissions S."/>
        </authorList>
    </citation>
    <scope>NUCLEOTIDE SEQUENCE [LARGE SCALE GENOMIC DNA]</scope>
    <source>
        <strain evidence="9">8N4</strain>
    </source>
</reference>
<dbReference type="NCBIfam" id="NF033216">
    <property type="entry name" value="lipo_YgdI_YgdR"/>
    <property type="match status" value="1"/>
</dbReference>
<organism evidence="8 9">
    <name type="scientific">Rosenbergiella nectarea</name>
    <dbReference type="NCBI Taxonomy" id="988801"/>
    <lineage>
        <taxon>Bacteria</taxon>
        <taxon>Pseudomonadati</taxon>
        <taxon>Pseudomonadota</taxon>
        <taxon>Gammaproteobacteria</taxon>
        <taxon>Enterobacterales</taxon>
        <taxon>Erwiniaceae</taxon>
        <taxon>Rosenbergiella</taxon>
    </lineage>
</organism>
<keyword evidence="9" id="KW-1185">Reference proteome</keyword>
<dbReference type="RefSeq" id="WP_092675957.1">
    <property type="nucleotide sequence ID" value="NZ_FOGC01000006.1"/>
</dbReference>
<evidence type="ECO:0000259" key="7">
    <source>
        <dbReference type="Pfam" id="PF06004"/>
    </source>
</evidence>
<dbReference type="InterPro" id="IPR010920">
    <property type="entry name" value="LSM_dom_sf"/>
</dbReference>
<dbReference type="PANTHER" id="PTHR37011">
    <property type="entry name" value="POT FAMILY PEPTIDE TRANSPORT PROTEIN-RELATED"/>
    <property type="match status" value="1"/>
</dbReference>
<dbReference type="Proteomes" id="UP000242515">
    <property type="component" value="Unassembled WGS sequence"/>
</dbReference>
<sequence>MKKHLLAVLAVSGLAFTLAGCSSNYVMHTNDGQTIVTQGKPSVDEDTGLILYKDGAGVKQQINRSEVKDLTEVVQ</sequence>
<accession>A0A1H9IW86</accession>
<dbReference type="EMBL" id="FOGC01000006">
    <property type="protein sequence ID" value="SEQ78757.1"/>
    <property type="molecule type" value="Genomic_DNA"/>
</dbReference>
<dbReference type="PROSITE" id="PS51257">
    <property type="entry name" value="PROKAR_LIPOPROTEIN"/>
    <property type="match status" value="1"/>
</dbReference>
<keyword evidence="5" id="KW-0449">Lipoprotein</keyword>
<dbReference type="InterPro" id="IPR010305">
    <property type="entry name" value="YgdI/YgdR-like"/>
</dbReference>
<feature type="domain" description="Lipoprotein YgdI/YgdR-like SH3-like" evidence="7">
    <location>
        <begin position="24"/>
        <end position="72"/>
    </location>
</feature>
<keyword evidence="2 6" id="KW-0732">Signal</keyword>
<feature type="chain" id="PRO_5017357394" description="Lipoprotein YgdI/YgdR-like SH3-like domain-containing protein" evidence="6">
    <location>
        <begin position="20"/>
        <end position="75"/>
    </location>
</feature>
<evidence type="ECO:0000256" key="3">
    <source>
        <dbReference type="ARBA" id="ARBA00023136"/>
    </source>
</evidence>